<organism evidence="2 3">
    <name type="scientific">Liparis tanakae</name>
    <name type="common">Tanaka's snailfish</name>
    <dbReference type="NCBI Taxonomy" id="230148"/>
    <lineage>
        <taxon>Eukaryota</taxon>
        <taxon>Metazoa</taxon>
        <taxon>Chordata</taxon>
        <taxon>Craniata</taxon>
        <taxon>Vertebrata</taxon>
        <taxon>Euteleostomi</taxon>
        <taxon>Actinopterygii</taxon>
        <taxon>Neopterygii</taxon>
        <taxon>Teleostei</taxon>
        <taxon>Neoteleostei</taxon>
        <taxon>Acanthomorphata</taxon>
        <taxon>Eupercaria</taxon>
        <taxon>Perciformes</taxon>
        <taxon>Cottioidei</taxon>
        <taxon>Cottales</taxon>
        <taxon>Liparidae</taxon>
        <taxon>Liparis</taxon>
    </lineage>
</organism>
<accession>A0A4Z2FB05</accession>
<evidence type="ECO:0000313" key="3">
    <source>
        <dbReference type="Proteomes" id="UP000314294"/>
    </source>
</evidence>
<name>A0A4Z2FB05_9TELE</name>
<reference evidence="2 3" key="1">
    <citation type="submission" date="2019-03" db="EMBL/GenBank/DDBJ databases">
        <title>First draft genome of Liparis tanakae, snailfish: a comprehensive survey of snailfish specific genes.</title>
        <authorList>
            <person name="Kim W."/>
            <person name="Song I."/>
            <person name="Jeong J.-H."/>
            <person name="Kim D."/>
            <person name="Kim S."/>
            <person name="Ryu S."/>
            <person name="Song J.Y."/>
            <person name="Lee S.K."/>
        </authorList>
    </citation>
    <scope>NUCLEOTIDE SEQUENCE [LARGE SCALE GENOMIC DNA]</scope>
    <source>
        <tissue evidence="2">Muscle</tissue>
    </source>
</reference>
<dbReference type="EMBL" id="SRLO01001403">
    <property type="protein sequence ID" value="TNN38115.1"/>
    <property type="molecule type" value="Genomic_DNA"/>
</dbReference>
<dbReference type="AlphaFoldDB" id="A0A4Z2FB05"/>
<protein>
    <submittedName>
        <fullName evidence="2">Uncharacterized protein</fullName>
    </submittedName>
</protein>
<dbReference type="Proteomes" id="UP000314294">
    <property type="component" value="Unassembled WGS sequence"/>
</dbReference>
<evidence type="ECO:0000313" key="2">
    <source>
        <dbReference type="EMBL" id="TNN38115.1"/>
    </source>
</evidence>
<comment type="caution">
    <text evidence="2">The sequence shown here is derived from an EMBL/GenBank/DDBJ whole genome shotgun (WGS) entry which is preliminary data.</text>
</comment>
<proteinExistence type="predicted"/>
<feature type="compositionally biased region" description="Low complexity" evidence="1">
    <location>
        <begin position="15"/>
        <end position="28"/>
    </location>
</feature>
<gene>
    <name evidence="2" type="ORF">EYF80_051717</name>
</gene>
<sequence>MQSATSPELEKSLKGTGARQQAGGATQGVYTTQELHHQPSGGGSVSTSPRRDVRPWTSYLRVHFHYRLPPDATLLLFLLFALTKGVVSIHSMCR</sequence>
<keyword evidence="3" id="KW-1185">Reference proteome</keyword>
<feature type="region of interest" description="Disordered" evidence="1">
    <location>
        <begin position="1"/>
        <end position="51"/>
    </location>
</feature>
<evidence type="ECO:0000256" key="1">
    <source>
        <dbReference type="SAM" id="MobiDB-lite"/>
    </source>
</evidence>